<dbReference type="Pfam" id="PF11154">
    <property type="entry name" value="DUF2934"/>
    <property type="match status" value="1"/>
</dbReference>
<name>A0A839V294_9PROT</name>
<feature type="compositionally biased region" description="Low complexity" evidence="1">
    <location>
        <begin position="146"/>
        <end position="169"/>
    </location>
</feature>
<dbReference type="Proteomes" id="UP000557688">
    <property type="component" value="Unassembled WGS sequence"/>
</dbReference>
<proteinExistence type="predicted"/>
<dbReference type="RefSeq" id="WP_221188276.1">
    <property type="nucleotide sequence ID" value="NZ_JACHXV010000012.1"/>
</dbReference>
<feature type="region of interest" description="Disordered" evidence="1">
    <location>
        <begin position="91"/>
        <end position="182"/>
    </location>
</feature>
<gene>
    <name evidence="2" type="ORF">FHR90_002710</name>
</gene>
<dbReference type="AlphaFoldDB" id="A0A839V294"/>
<comment type="caution">
    <text evidence="2">The sequence shown here is derived from an EMBL/GenBank/DDBJ whole genome shotgun (WGS) entry which is preliminary data.</text>
</comment>
<organism evidence="2 3">
    <name type="scientific">Endobacter medicaginis</name>
    <dbReference type="NCBI Taxonomy" id="1181271"/>
    <lineage>
        <taxon>Bacteria</taxon>
        <taxon>Pseudomonadati</taxon>
        <taxon>Pseudomonadota</taxon>
        <taxon>Alphaproteobacteria</taxon>
        <taxon>Acetobacterales</taxon>
        <taxon>Acetobacteraceae</taxon>
        <taxon>Endobacter</taxon>
    </lineage>
</organism>
<evidence type="ECO:0000313" key="2">
    <source>
        <dbReference type="EMBL" id="MBB3174863.1"/>
    </source>
</evidence>
<protein>
    <recommendedName>
        <fullName evidence="4">DUF2934 domain-containing protein</fullName>
    </recommendedName>
</protein>
<keyword evidence="3" id="KW-1185">Reference proteome</keyword>
<dbReference type="EMBL" id="JACHXV010000012">
    <property type="protein sequence ID" value="MBB3174863.1"/>
    <property type="molecule type" value="Genomic_DNA"/>
</dbReference>
<reference evidence="2 3" key="1">
    <citation type="submission" date="2020-08" db="EMBL/GenBank/DDBJ databases">
        <title>Genomic Encyclopedia of Type Strains, Phase III (KMG-III): the genomes of soil and plant-associated and newly described type strains.</title>
        <authorList>
            <person name="Whitman W."/>
        </authorList>
    </citation>
    <scope>NUCLEOTIDE SEQUENCE [LARGE SCALE GENOMIC DNA]</scope>
    <source>
        <strain evidence="2 3">CECT 8088</strain>
    </source>
</reference>
<accession>A0A839V294</accession>
<feature type="region of interest" description="Disordered" evidence="1">
    <location>
        <begin position="18"/>
        <end position="59"/>
    </location>
</feature>
<evidence type="ECO:0000313" key="3">
    <source>
        <dbReference type="Proteomes" id="UP000557688"/>
    </source>
</evidence>
<evidence type="ECO:0000256" key="1">
    <source>
        <dbReference type="SAM" id="MobiDB-lite"/>
    </source>
</evidence>
<dbReference type="InterPro" id="IPR021327">
    <property type="entry name" value="DUF2934"/>
</dbReference>
<sequence>MSSFLALARAQMVPTDNPVNRAALHRPGNPCRTFEARPPMARKAKTPANPLEDSPARDNRIRERAYHLWDEEGRPHGRDVEFWERATALIGMEDSAGSGQLPATGPSPTETVIEEASIQENLGEFPAQLTDQGDVTPTPKPRRAKAAAAEAPPPASTKSATADKAAAKTPAKKPVKAPAGKS</sequence>
<evidence type="ECO:0008006" key="4">
    <source>
        <dbReference type="Google" id="ProtNLM"/>
    </source>
</evidence>